<dbReference type="AlphaFoldDB" id="G0VGI3"/>
<dbReference type="OrthoDB" id="1436450at2759"/>
<reference key="2">
    <citation type="submission" date="2011-08" db="EMBL/GenBank/DDBJ databases">
        <title>Genome sequence of Naumovozyma castellii.</title>
        <authorList>
            <person name="Gordon J.L."/>
            <person name="Armisen D."/>
            <person name="Proux-Wera E."/>
            <person name="OhEigeartaigh S.S."/>
            <person name="Byrne K.P."/>
            <person name="Wolfe K.H."/>
        </authorList>
    </citation>
    <scope>NUCLEOTIDE SEQUENCE</scope>
    <source>
        <strain>Type strain:CBS 4309</strain>
    </source>
</reference>
<feature type="transmembrane region" description="Helical" evidence="5">
    <location>
        <begin position="303"/>
        <end position="321"/>
    </location>
</feature>
<evidence type="ECO:0000256" key="3">
    <source>
        <dbReference type="ARBA" id="ARBA00022989"/>
    </source>
</evidence>
<feature type="transmembrane region" description="Helical" evidence="5">
    <location>
        <begin position="51"/>
        <end position="71"/>
    </location>
</feature>
<feature type="transmembrane region" description="Helical" evidence="5">
    <location>
        <begin position="141"/>
        <end position="159"/>
    </location>
</feature>
<comment type="subcellular location">
    <subcellularLocation>
        <location evidence="1">Membrane</location>
        <topology evidence="1">Multi-pass membrane protein</topology>
    </subcellularLocation>
</comment>
<dbReference type="InterPro" id="IPR037185">
    <property type="entry name" value="EmrE-like"/>
</dbReference>
<keyword evidence="4 5" id="KW-0472">Membrane</keyword>
<feature type="transmembrane region" description="Helical" evidence="5">
    <location>
        <begin position="20"/>
        <end position="39"/>
    </location>
</feature>
<keyword evidence="3 5" id="KW-1133">Transmembrane helix</keyword>
<dbReference type="RefSeq" id="XP_003676959.1">
    <property type="nucleotide sequence ID" value="XM_003676911.1"/>
</dbReference>
<dbReference type="GO" id="GO:0005739">
    <property type="term" value="C:mitochondrion"/>
    <property type="evidence" value="ECO:0007669"/>
    <property type="project" value="EnsemblFungi"/>
</dbReference>
<evidence type="ECO:0000313" key="7">
    <source>
        <dbReference type="EMBL" id="CCC70604.1"/>
    </source>
</evidence>
<feature type="transmembrane region" description="Helical" evidence="5">
    <location>
        <begin position="166"/>
        <end position="185"/>
    </location>
</feature>
<evidence type="ECO:0000259" key="6">
    <source>
        <dbReference type="Pfam" id="PF00892"/>
    </source>
</evidence>
<dbReference type="PANTHER" id="PTHR23051">
    <property type="entry name" value="SOLUTE CARRIER FAMILY 35, MEMBER F5"/>
    <property type="match status" value="1"/>
</dbReference>
<gene>
    <name evidence="7" type="primary">NCAS0F01200</name>
    <name evidence="7" type="ordered locus">NCAS_0F01200</name>
</gene>
<feature type="transmembrane region" description="Helical" evidence="5">
    <location>
        <begin position="272"/>
        <end position="291"/>
    </location>
</feature>
<dbReference type="Proteomes" id="UP000001640">
    <property type="component" value="Chromosome 6"/>
</dbReference>
<dbReference type="EMBL" id="HE576757">
    <property type="protein sequence ID" value="CCC70604.1"/>
    <property type="molecule type" value="Genomic_DNA"/>
</dbReference>
<evidence type="ECO:0000256" key="1">
    <source>
        <dbReference type="ARBA" id="ARBA00004141"/>
    </source>
</evidence>
<sequence length="367" mass="41588">MESRRMQQSKQKNASKGLLMLAIVIILWVLSSLLTTRIFETYQYRKPFLVTYLNISSFTFYLIPSLVRSALNLGSSKGSSIVTESTPLLSRYYSNISLQRDIKHKASLQRTLKLSASFCILWFMANFMTNSSLQFTSISSQTILSSTSSFFTLFISALLKIEKINNLKIVGLLLSFFGIIILTKSDNNSPTFAAHTLLDTITGDSLAILGALFYGIYSTLFKISTQKKRSKPLDIQIFFGLVGLITLTCLWPLLVFLHWFQWEQFELPHSNVLISLIVINCSINFISDFCWAKAIMLTSPLTVTMGLSLTIPLAMFVDFVWNHVDLLNATYVIGAMLVMASFLLINRQSEDEEHEDEEEESFTEEKV</sequence>
<keyword evidence="2 5" id="KW-0812">Transmembrane</keyword>
<evidence type="ECO:0000313" key="8">
    <source>
        <dbReference type="Proteomes" id="UP000001640"/>
    </source>
</evidence>
<dbReference type="eggNOG" id="KOG2765">
    <property type="taxonomic scope" value="Eukaryota"/>
</dbReference>
<proteinExistence type="predicted"/>
<name>G0VGI3_NAUCA</name>
<feature type="domain" description="EamA" evidence="6">
    <location>
        <begin position="114"/>
        <end position="183"/>
    </location>
</feature>
<evidence type="ECO:0000256" key="5">
    <source>
        <dbReference type="SAM" id="Phobius"/>
    </source>
</evidence>
<evidence type="ECO:0000256" key="4">
    <source>
        <dbReference type="ARBA" id="ARBA00023136"/>
    </source>
</evidence>
<dbReference type="InParanoid" id="G0VGI3"/>
<keyword evidence="8" id="KW-1185">Reference proteome</keyword>
<feature type="transmembrane region" description="Helical" evidence="5">
    <location>
        <begin position="205"/>
        <end position="225"/>
    </location>
</feature>
<dbReference type="SUPFAM" id="SSF103481">
    <property type="entry name" value="Multidrug resistance efflux transporter EmrE"/>
    <property type="match status" value="1"/>
</dbReference>
<dbReference type="OMA" id="FWCKALI"/>
<accession>G0VGI3</accession>
<evidence type="ECO:0000256" key="2">
    <source>
        <dbReference type="ARBA" id="ARBA00022692"/>
    </source>
</evidence>
<dbReference type="KEGG" id="ncs:NCAS_0F01200"/>
<reference evidence="7 8" key="1">
    <citation type="journal article" date="2011" name="Proc. Natl. Acad. Sci. U.S.A.">
        <title>Evolutionary erosion of yeast sex chromosomes by mating-type switching accidents.</title>
        <authorList>
            <person name="Gordon J.L."/>
            <person name="Armisen D."/>
            <person name="Proux-Wera E."/>
            <person name="Oheigeartaigh S.S."/>
            <person name="Byrne K.P."/>
            <person name="Wolfe K.H."/>
        </authorList>
    </citation>
    <scope>NUCLEOTIDE SEQUENCE [LARGE SCALE GENOMIC DNA]</scope>
    <source>
        <strain evidence="8">ATCC 76901 / BCRC 22586 / CBS 4309 / NBRC 1992 / NRRL Y-12630</strain>
    </source>
</reference>
<dbReference type="Pfam" id="PF00892">
    <property type="entry name" value="EamA"/>
    <property type="match status" value="1"/>
</dbReference>
<feature type="transmembrane region" description="Helical" evidence="5">
    <location>
        <begin position="112"/>
        <end position="129"/>
    </location>
</feature>
<feature type="transmembrane region" description="Helical" evidence="5">
    <location>
        <begin position="237"/>
        <end position="260"/>
    </location>
</feature>
<dbReference type="GeneID" id="96904252"/>
<organism evidence="7 8">
    <name type="scientific">Naumovozyma castellii</name>
    <name type="common">Yeast</name>
    <name type="synonym">Saccharomyces castellii</name>
    <dbReference type="NCBI Taxonomy" id="27288"/>
    <lineage>
        <taxon>Eukaryota</taxon>
        <taxon>Fungi</taxon>
        <taxon>Dikarya</taxon>
        <taxon>Ascomycota</taxon>
        <taxon>Saccharomycotina</taxon>
        <taxon>Saccharomycetes</taxon>
        <taxon>Saccharomycetales</taxon>
        <taxon>Saccharomycetaceae</taxon>
        <taxon>Naumovozyma</taxon>
    </lineage>
</organism>
<dbReference type="GO" id="GO:0000329">
    <property type="term" value="C:fungal-type vacuole membrane"/>
    <property type="evidence" value="ECO:0007669"/>
    <property type="project" value="TreeGrafter"/>
</dbReference>
<dbReference type="PANTHER" id="PTHR23051:SF0">
    <property type="entry name" value="SOLUTE CARRIER FAMILY 35 MEMBER F5"/>
    <property type="match status" value="1"/>
</dbReference>
<dbReference type="HOGENOM" id="CLU_026578_0_2_1"/>
<protein>
    <recommendedName>
        <fullName evidence="6">EamA domain-containing protein</fullName>
    </recommendedName>
</protein>
<feature type="transmembrane region" description="Helical" evidence="5">
    <location>
        <begin position="327"/>
        <end position="345"/>
    </location>
</feature>
<dbReference type="InterPro" id="IPR000620">
    <property type="entry name" value="EamA_dom"/>
</dbReference>